<dbReference type="Pfam" id="PF22599">
    <property type="entry name" value="SecDF_P1_head"/>
    <property type="match status" value="1"/>
</dbReference>
<keyword evidence="4" id="KW-1185">Reference proteome</keyword>
<proteinExistence type="predicted"/>
<feature type="domain" description="SecDF P1 head subdomain" evidence="2">
    <location>
        <begin position="147"/>
        <end position="254"/>
    </location>
</feature>
<dbReference type="InterPro" id="IPR054384">
    <property type="entry name" value="SecDF_P1_head"/>
</dbReference>
<feature type="transmembrane region" description="Helical" evidence="1">
    <location>
        <begin position="12"/>
        <end position="29"/>
    </location>
</feature>
<evidence type="ECO:0000313" key="4">
    <source>
        <dbReference type="Proteomes" id="UP001240150"/>
    </source>
</evidence>
<dbReference type="Proteomes" id="UP001240150">
    <property type="component" value="Chromosome"/>
</dbReference>
<evidence type="ECO:0000256" key="1">
    <source>
        <dbReference type="SAM" id="Phobius"/>
    </source>
</evidence>
<accession>A0ABY8WF53</accession>
<name>A0ABY8WF53_9ACTN</name>
<dbReference type="Gene3D" id="3.30.1360.200">
    <property type="match status" value="1"/>
</dbReference>
<feature type="transmembrane region" description="Helical" evidence="1">
    <location>
        <begin position="35"/>
        <end position="53"/>
    </location>
</feature>
<keyword evidence="1" id="KW-0812">Transmembrane</keyword>
<feature type="transmembrane region" description="Helical" evidence="1">
    <location>
        <begin position="83"/>
        <end position="105"/>
    </location>
</feature>
<evidence type="ECO:0000259" key="2">
    <source>
        <dbReference type="Pfam" id="PF22599"/>
    </source>
</evidence>
<dbReference type="EMBL" id="CP126980">
    <property type="protein sequence ID" value="WIM94994.1"/>
    <property type="molecule type" value="Genomic_DNA"/>
</dbReference>
<keyword evidence="1" id="KW-1133">Transmembrane helix</keyword>
<sequence length="257" mass="26669">MAQSRSGGSLPVWRAMVLIGAAGTAAGLIGKLPWLGLVAGPLSIIGVVGLLVAQRTARVRPGREKSRARPGAAGAARRWPARVWVGAGAAVAVAIGAAALLAHPWSRDDHLAKPGAARTPLSLYMVRDVLPGPCEPGLPDSTTRYTSADGSECVRVSADGGLTARQLEQVRVDDDSAQGNGWTVTVTFGSEDAARFTDLSGRLSVLPRPRNQLAVVLGSRMLSDPMIEDRLTAGTATIATRLTRDEAQAVAGELGAR</sequence>
<evidence type="ECO:0000313" key="3">
    <source>
        <dbReference type="EMBL" id="WIM94994.1"/>
    </source>
</evidence>
<reference evidence="3 4" key="1">
    <citation type="submission" date="2023-06" db="EMBL/GenBank/DDBJ databases">
        <authorList>
            <person name="Yushchuk O."/>
            <person name="Binda E."/>
            <person name="Ruckert-Reed C."/>
            <person name="Fedorenko V."/>
            <person name="Kalinowski J."/>
            <person name="Marinelli F."/>
        </authorList>
    </citation>
    <scope>NUCLEOTIDE SEQUENCE [LARGE SCALE GENOMIC DNA]</scope>
    <source>
        <strain evidence="3 4">NRRL 3884</strain>
    </source>
</reference>
<gene>
    <name evidence="3" type="ORF">ACTOB_007055</name>
</gene>
<protein>
    <recommendedName>
        <fullName evidence="2">SecDF P1 head subdomain domain-containing protein</fullName>
    </recommendedName>
</protein>
<dbReference type="RefSeq" id="WP_284916256.1">
    <property type="nucleotide sequence ID" value="NZ_CP126980.1"/>
</dbReference>
<keyword evidence="1" id="KW-0472">Membrane</keyword>
<organism evidence="3 4">
    <name type="scientific">Actinoplanes oblitus</name>
    <dbReference type="NCBI Taxonomy" id="3040509"/>
    <lineage>
        <taxon>Bacteria</taxon>
        <taxon>Bacillati</taxon>
        <taxon>Actinomycetota</taxon>
        <taxon>Actinomycetes</taxon>
        <taxon>Micromonosporales</taxon>
        <taxon>Micromonosporaceae</taxon>
        <taxon>Actinoplanes</taxon>
    </lineage>
</organism>